<dbReference type="AlphaFoldDB" id="A0A803LX09"/>
<keyword evidence="2" id="KW-1185">Reference proteome</keyword>
<dbReference type="Proteomes" id="UP000596660">
    <property type="component" value="Unplaced"/>
</dbReference>
<protein>
    <submittedName>
        <fullName evidence="1">Uncharacterized protein</fullName>
    </submittedName>
</protein>
<dbReference type="Gramene" id="AUR62020010-RA">
    <property type="protein sequence ID" value="AUR62020010-RA:cds"/>
    <property type="gene ID" value="AUR62020010"/>
</dbReference>
<evidence type="ECO:0000313" key="1">
    <source>
        <dbReference type="EnsemblPlants" id="AUR62020010-RA:cds"/>
    </source>
</evidence>
<reference evidence="1" key="1">
    <citation type="journal article" date="2017" name="Nature">
        <title>The genome of Chenopodium quinoa.</title>
        <authorList>
            <person name="Jarvis D.E."/>
            <person name="Ho Y.S."/>
            <person name="Lightfoot D.J."/>
            <person name="Schmoeckel S.M."/>
            <person name="Li B."/>
            <person name="Borm T.J.A."/>
            <person name="Ohyanagi H."/>
            <person name="Mineta K."/>
            <person name="Michell C.T."/>
            <person name="Saber N."/>
            <person name="Kharbatia N.M."/>
            <person name="Rupper R.R."/>
            <person name="Sharp A.R."/>
            <person name="Dally N."/>
            <person name="Boughton B.A."/>
            <person name="Woo Y.H."/>
            <person name="Gao G."/>
            <person name="Schijlen E.G.W.M."/>
            <person name="Guo X."/>
            <person name="Momin A.A."/>
            <person name="Negrao S."/>
            <person name="Al-Babili S."/>
            <person name="Gehring C."/>
            <person name="Roessner U."/>
            <person name="Jung C."/>
            <person name="Murphy K."/>
            <person name="Arold S.T."/>
            <person name="Gojobori T."/>
            <person name="van der Linden C.G."/>
            <person name="van Loo E.N."/>
            <person name="Jellen E.N."/>
            <person name="Maughan P.J."/>
            <person name="Tester M."/>
        </authorList>
    </citation>
    <scope>NUCLEOTIDE SEQUENCE [LARGE SCALE GENOMIC DNA]</scope>
    <source>
        <strain evidence="1">cv. PI 614886</strain>
    </source>
</reference>
<evidence type="ECO:0000313" key="2">
    <source>
        <dbReference type="Proteomes" id="UP000596660"/>
    </source>
</evidence>
<dbReference type="EnsemblPlants" id="AUR62020010-RA">
    <property type="protein sequence ID" value="AUR62020010-RA:cds"/>
    <property type="gene ID" value="AUR62020010"/>
</dbReference>
<proteinExistence type="predicted"/>
<accession>A0A803LX09</accession>
<name>A0A803LX09_CHEQI</name>
<organism evidence="1 2">
    <name type="scientific">Chenopodium quinoa</name>
    <name type="common">Quinoa</name>
    <dbReference type="NCBI Taxonomy" id="63459"/>
    <lineage>
        <taxon>Eukaryota</taxon>
        <taxon>Viridiplantae</taxon>
        <taxon>Streptophyta</taxon>
        <taxon>Embryophyta</taxon>
        <taxon>Tracheophyta</taxon>
        <taxon>Spermatophyta</taxon>
        <taxon>Magnoliopsida</taxon>
        <taxon>eudicotyledons</taxon>
        <taxon>Gunneridae</taxon>
        <taxon>Pentapetalae</taxon>
        <taxon>Caryophyllales</taxon>
        <taxon>Chenopodiaceae</taxon>
        <taxon>Chenopodioideae</taxon>
        <taxon>Atripliceae</taxon>
        <taxon>Chenopodium</taxon>
    </lineage>
</organism>
<reference evidence="1" key="2">
    <citation type="submission" date="2021-03" db="UniProtKB">
        <authorList>
            <consortium name="EnsemblPlants"/>
        </authorList>
    </citation>
    <scope>IDENTIFICATION</scope>
</reference>
<sequence length="570" mass="64160">MAMADESRESSSEVKLNFIEIILSDLYEALMEIPESEKHLIATLKSLSPEAKKEYLNIKKDFIKKPSKAPSSHHHSSPSPSSRKSLVSRLLLLAKNITSQYNNTINDFKLIHLVVTTILEALLATHYGQTSFQRCLQGFCQTGYLDLEGATNTNTNTDTRAAKIPSTDQSYDCGITKDLPPIGDHLFLPMKITKAQIINRIVDLNLMNQRQGKECFLPIQNIVAELVNSWGNIINVADLVQSLIWEDLMNKRQGKELFMPRKTIVAEFINSRGNNINVADLVRCYIWQDLMDKPQGEERFLSRLKRISSEAIKEYLNLTKVYTSETEVNTQECDPTASRQKASTQAASKSLSSTAKKSNKTKATFGDICEYFISCPVLPGGLVLAQSMYCAKVALSFFNCELRTCNFIAAKPEKNARPKLFYANFWCRNKRVRDVHCCIVNFKKATFACCGECPPVLAHCEKRYTEGRSVNRCIYLSKESKARKNEFCAKAALNFFNEKHGTKYGLVESLDSFIVPINLGTYRLGCRFKAKLEEPGAADASSPKLFAADLVMSTGWKDGQCYMINSKIIY</sequence>